<organism evidence="1 2">
    <name type="scientific">Trypanosoma cruzi</name>
    <dbReference type="NCBI Taxonomy" id="5693"/>
    <lineage>
        <taxon>Eukaryota</taxon>
        <taxon>Discoba</taxon>
        <taxon>Euglenozoa</taxon>
        <taxon>Kinetoplastea</taxon>
        <taxon>Metakinetoplastina</taxon>
        <taxon>Trypanosomatida</taxon>
        <taxon>Trypanosomatidae</taxon>
        <taxon>Trypanosoma</taxon>
        <taxon>Schizotrypanum</taxon>
    </lineage>
</organism>
<dbReference type="EMBL" id="PRFC01000012">
    <property type="protein sequence ID" value="PWV18790.1"/>
    <property type="molecule type" value="Genomic_DNA"/>
</dbReference>
<dbReference type="Proteomes" id="UP000246078">
    <property type="component" value="Unassembled WGS sequence"/>
</dbReference>
<evidence type="ECO:0000313" key="1">
    <source>
        <dbReference type="EMBL" id="PWV18790.1"/>
    </source>
</evidence>
<evidence type="ECO:0000313" key="2">
    <source>
        <dbReference type="Proteomes" id="UP000246078"/>
    </source>
</evidence>
<dbReference type="VEuPathDB" id="TriTrypDB:C3747_12g153"/>
<proteinExistence type="predicted"/>
<name>A0A2V2XD45_TRYCR</name>
<protein>
    <submittedName>
        <fullName evidence="1">Uncharacterized protein</fullName>
    </submittedName>
</protein>
<dbReference type="VEuPathDB" id="TriTrypDB:TcCLB.511825.130"/>
<gene>
    <name evidence="1" type="ORF">C3747_12g153</name>
</gene>
<dbReference type="VEuPathDB" id="TriTrypDB:TcCL_Unassigned03134"/>
<comment type="caution">
    <text evidence="1">The sequence shown here is derived from an EMBL/GenBank/DDBJ whole genome shotgun (WGS) entry which is preliminary data.</text>
</comment>
<dbReference type="VEuPathDB" id="TriTrypDB:TcG_01246"/>
<accession>A0A2V2XD45</accession>
<dbReference type="AlphaFoldDB" id="A0A2V2XD45"/>
<reference evidence="1 2" key="1">
    <citation type="journal article" date="2018" name="Microb. Genom.">
        <title>Expanding an expanded genome: long-read sequencing of Trypanosoma cruzi.</title>
        <authorList>
            <person name="Berna L."/>
            <person name="Rodriguez M."/>
            <person name="Chiribao M.L."/>
            <person name="Parodi-Talice A."/>
            <person name="Pita S."/>
            <person name="Rijo G."/>
            <person name="Alvarez-Valin F."/>
            <person name="Robello C."/>
        </authorList>
    </citation>
    <scope>NUCLEOTIDE SEQUENCE [LARGE SCALE GENOMIC DNA]</scope>
    <source>
        <strain evidence="1 2">TCC</strain>
    </source>
</reference>
<sequence length="175" mass="19236">MECAMASQRARARSTWAVVRFVSFSLRRIVLHNCMMSNSSYSRILTNREARWGSALAVFGATDQSKITVPSRSSVKLLGVKAAISDQRLAVIHASRKTTRSLQSVRSQIYRFISSSVKGCVCLVSVRAAISFSPRTIMSSGVRFISNMDRSILACCRRVDGATNIAAKSPRSSPR</sequence>